<dbReference type="Pfam" id="PF09972">
    <property type="entry name" value="DUF2207"/>
    <property type="match status" value="1"/>
</dbReference>
<keyword evidence="2" id="KW-0732">Signal</keyword>
<dbReference type="InterPro" id="IPR018702">
    <property type="entry name" value="DUF2207"/>
</dbReference>
<keyword evidence="1" id="KW-1133">Transmembrane helix</keyword>
<evidence type="ECO:0000259" key="3">
    <source>
        <dbReference type="Pfam" id="PF09972"/>
    </source>
</evidence>
<feature type="signal peptide" evidence="2">
    <location>
        <begin position="1"/>
        <end position="24"/>
    </location>
</feature>
<dbReference type="RefSeq" id="WP_273937729.1">
    <property type="nucleotide sequence ID" value="NZ_CP097263.1"/>
</dbReference>
<keyword evidence="1" id="KW-0812">Transmembrane</keyword>
<keyword evidence="1" id="KW-0472">Membrane</keyword>
<reference evidence="5 6" key="1">
    <citation type="submission" date="2024-09" db="EMBL/GenBank/DDBJ databases">
        <authorList>
            <person name="Sun Q."/>
            <person name="Mori K."/>
        </authorList>
    </citation>
    <scope>NUCLEOTIDE SEQUENCE [LARGE SCALE GENOMIC DNA]</scope>
    <source>
        <strain evidence="5 6">TBRC 1432</strain>
    </source>
</reference>
<feature type="chain" id="PRO_5046044521" evidence="2">
    <location>
        <begin position="25"/>
        <end position="551"/>
    </location>
</feature>
<organism evidence="5 6">
    <name type="scientific">Kutzneria chonburiensis</name>
    <dbReference type="NCBI Taxonomy" id="1483604"/>
    <lineage>
        <taxon>Bacteria</taxon>
        <taxon>Bacillati</taxon>
        <taxon>Actinomycetota</taxon>
        <taxon>Actinomycetes</taxon>
        <taxon>Pseudonocardiales</taxon>
        <taxon>Pseudonocardiaceae</taxon>
        <taxon>Kutzneria</taxon>
    </lineage>
</organism>
<accession>A0ABV6N4W1</accession>
<gene>
    <name evidence="5" type="ORF">ACFFH7_38745</name>
</gene>
<sequence length="551" mass="57863">MFTNWGLAVATLTFSAGVLVVPHAAAPAPGGVQSQVALKVERDGKLTVSEKVTVPAGKSANRTAPLRLTAGPDTERVYTVTQPKVTGNGSASADDQNLTVHLGAGESTISYVVDGAVADQGSHEDVRWQVASGWDVTIDRLTVSVVTPAEPQSITCLAGDPDSTTACALSQIGEGGVPTAEQDTLTPGQRVDFAIGLPNGSVPVNERVETTNTLATAFALTPETGIGLLVLVVLLLLGLGLLWYARGRDAKALAGDVGAVEVLVRDAGGHVAFASPDGVLPGQVGTVIDEHVDVVDVTATVIDLAVRNYLWIDEVPGGAGVLDWRIVRRNPADDALTPYEKAVYDSLLGGADQVQLSQLRGKGIDLAAARNALYSDVVAKDWFARRPDTERSRWWWGGVSIVALGIVLTVVLALTIGHALLGLAVIIGGAALAAGARSMPARTRRGSALLHQVRGLLTYLTTVSPTDIPDSDREMVFSRSLPYAVVLGQTDRWLAVFRGLDPDADGTPGLYWFGEAEQARDLDRFAGRFPAFLSSLDGVLAQSGHLRSLKA</sequence>
<evidence type="ECO:0000259" key="4">
    <source>
        <dbReference type="Pfam" id="PF20990"/>
    </source>
</evidence>
<evidence type="ECO:0000256" key="1">
    <source>
        <dbReference type="SAM" id="Phobius"/>
    </source>
</evidence>
<feature type="domain" description="Predicted membrane protein YciQ-like C-terminal" evidence="4">
    <location>
        <begin position="274"/>
        <end position="495"/>
    </location>
</feature>
<feature type="domain" description="DUF2207" evidence="3">
    <location>
        <begin position="35"/>
        <end position="195"/>
    </location>
</feature>
<protein>
    <submittedName>
        <fullName evidence="5">DUF2207 domain-containing protein</fullName>
    </submittedName>
</protein>
<feature type="transmembrane region" description="Helical" evidence="1">
    <location>
        <begin position="226"/>
        <end position="245"/>
    </location>
</feature>
<comment type="caution">
    <text evidence="5">The sequence shown here is derived from an EMBL/GenBank/DDBJ whole genome shotgun (WGS) entry which is preliminary data.</text>
</comment>
<name>A0ABV6N4W1_9PSEU</name>
<evidence type="ECO:0000313" key="5">
    <source>
        <dbReference type="EMBL" id="MFC0547502.1"/>
    </source>
</evidence>
<dbReference type="EMBL" id="JBHLUD010000013">
    <property type="protein sequence ID" value="MFC0547502.1"/>
    <property type="molecule type" value="Genomic_DNA"/>
</dbReference>
<feature type="transmembrane region" description="Helical" evidence="1">
    <location>
        <begin position="394"/>
        <end position="413"/>
    </location>
</feature>
<proteinExistence type="predicted"/>
<dbReference type="InterPro" id="IPR048389">
    <property type="entry name" value="YciQ-like_C"/>
</dbReference>
<dbReference type="Proteomes" id="UP001589810">
    <property type="component" value="Unassembled WGS sequence"/>
</dbReference>
<feature type="transmembrane region" description="Helical" evidence="1">
    <location>
        <begin position="419"/>
        <end position="436"/>
    </location>
</feature>
<dbReference type="Pfam" id="PF20990">
    <property type="entry name" value="DUF2207_C"/>
    <property type="match status" value="1"/>
</dbReference>
<keyword evidence="6" id="KW-1185">Reference proteome</keyword>
<evidence type="ECO:0000256" key="2">
    <source>
        <dbReference type="SAM" id="SignalP"/>
    </source>
</evidence>
<evidence type="ECO:0000313" key="6">
    <source>
        <dbReference type="Proteomes" id="UP001589810"/>
    </source>
</evidence>